<reference evidence="3" key="1">
    <citation type="submission" date="2021-03" db="EMBL/GenBank/DDBJ databases">
        <title>Draft genome sequence of rust myrtle Austropuccinia psidii MF-1, a brazilian biotype.</title>
        <authorList>
            <person name="Quecine M.C."/>
            <person name="Pachon D.M.R."/>
            <person name="Bonatelli M.L."/>
            <person name="Correr F.H."/>
            <person name="Franceschini L.M."/>
            <person name="Leite T.F."/>
            <person name="Margarido G.R.A."/>
            <person name="Almeida C.A."/>
            <person name="Ferrarezi J.A."/>
            <person name="Labate C.A."/>
        </authorList>
    </citation>
    <scope>NUCLEOTIDE SEQUENCE</scope>
    <source>
        <strain evidence="3">MF-1</strain>
    </source>
</reference>
<feature type="domain" description="CCHC-type" evidence="2">
    <location>
        <begin position="228"/>
        <end position="243"/>
    </location>
</feature>
<keyword evidence="4" id="KW-1185">Reference proteome</keyword>
<dbReference type="InterPro" id="IPR001969">
    <property type="entry name" value="Aspartic_peptidase_AS"/>
</dbReference>
<dbReference type="GO" id="GO:0008270">
    <property type="term" value="F:zinc ion binding"/>
    <property type="evidence" value="ECO:0007669"/>
    <property type="project" value="InterPro"/>
</dbReference>
<comment type="caution">
    <text evidence="3">The sequence shown here is derived from an EMBL/GenBank/DDBJ whole genome shotgun (WGS) entry which is preliminary data.</text>
</comment>
<sequence>MLESRENSVDDINIIMQAEIFQRFISLVEEIRPQLREDGANFNLWSKNMITAWTTYFMGDSDYFQQTCVDSNIKRNLVARLFIEHSVSNNAYESVTSQIFDSSAQRIYQALRDRFNCPSWSSVVYHANIIFNSSLDHSRNINNYAMSITESVHNLENQLGKIDSEMITIQISTALPTFDHRTEVAKINAASRFGRKESHPAHNSNILNKNFHRPPMLSSSRVASSSFPCHYCSEVGHWSPNCPIKAKANEATTKARHKRANVAGIGVVSTLEASEALLDSGATHSVVGNILLFTSLTSTDMTLSVASSKSFQVNAIGTVGFYTSCGLL</sequence>
<evidence type="ECO:0000313" key="4">
    <source>
        <dbReference type="Proteomes" id="UP000765509"/>
    </source>
</evidence>
<dbReference type="OrthoDB" id="2518964at2759"/>
<dbReference type="GO" id="GO:0006397">
    <property type="term" value="P:mRNA processing"/>
    <property type="evidence" value="ECO:0007669"/>
    <property type="project" value="UniProtKB-KW"/>
</dbReference>
<dbReference type="Pfam" id="PF00098">
    <property type="entry name" value="zf-CCHC"/>
    <property type="match status" value="1"/>
</dbReference>
<dbReference type="GO" id="GO:0006508">
    <property type="term" value="P:proteolysis"/>
    <property type="evidence" value="ECO:0007669"/>
    <property type="project" value="InterPro"/>
</dbReference>
<dbReference type="InterPro" id="IPR036875">
    <property type="entry name" value="Znf_CCHC_sf"/>
</dbReference>
<dbReference type="Gene3D" id="4.10.60.10">
    <property type="entry name" value="Zinc finger, CCHC-type"/>
    <property type="match status" value="1"/>
</dbReference>
<dbReference type="Proteomes" id="UP000765509">
    <property type="component" value="Unassembled WGS sequence"/>
</dbReference>
<dbReference type="SUPFAM" id="SSF57756">
    <property type="entry name" value="Retrovirus zinc finger-like domains"/>
    <property type="match status" value="1"/>
</dbReference>
<name>A0A9Q3DI57_9BASI</name>
<evidence type="ECO:0000313" key="3">
    <source>
        <dbReference type="EMBL" id="MBW0501193.1"/>
    </source>
</evidence>
<gene>
    <name evidence="3" type="ORF">O181_040908</name>
</gene>
<dbReference type="EMBL" id="AVOT02016199">
    <property type="protein sequence ID" value="MBW0501193.1"/>
    <property type="molecule type" value="Genomic_DNA"/>
</dbReference>
<dbReference type="InterPro" id="IPR001878">
    <property type="entry name" value="Znf_CCHC"/>
</dbReference>
<keyword evidence="1" id="KW-0507">mRNA processing</keyword>
<dbReference type="GO" id="GO:0004190">
    <property type="term" value="F:aspartic-type endopeptidase activity"/>
    <property type="evidence" value="ECO:0007669"/>
    <property type="project" value="InterPro"/>
</dbReference>
<dbReference type="PROSITE" id="PS00141">
    <property type="entry name" value="ASP_PROTEASE"/>
    <property type="match status" value="1"/>
</dbReference>
<protein>
    <recommendedName>
        <fullName evidence="2">CCHC-type domain-containing protein</fullName>
    </recommendedName>
</protein>
<dbReference type="AlphaFoldDB" id="A0A9Q3DI57"/>
<dbReference type="GO" id="GO:0003676">
    <property type="term" value="F:nucleic acid binding"/>
    <property type="evidence" value="ECO:0007669"/>
    <property type="project" value="InterPro"/>
</dbReference>
<accession>A0A9Q3DI57</accession>
<evidence type="ECO:0000259" key="2">
    <source>
        <dbReference type="Pfam" id="PF00098"/>
    </source>
</evidence>
<evidence type="ECO:0000256" key="1">
    <source>
        <dbReference type="ARBA" id="ARBA00022664"/>
    </source>
</evidence>
<organism evidence="3 4">
    <name type="scientific">Austropuccinia psidii MF-1</name>
    <dbReference type="NCBI Taxonomy" id="1389203"/>
    <lineage>
        <taxon>Eukaryota</taxon>
        <taxon>Fungi</taxon>
        <taxon>Dikarya</taxon>
        <taxon>Basidiomycota</taxon>
        <taxon>Pucciniomycotina</taxon>
        <taxon>Pucciniomycetes</taxon>
        <taxon>Pucciniales</taxon>
        <taxon>Sphaerophragmiaceae</taxon>
        <taxon>Austropuccinia</taxon>
    </lineage>
</organism>
<proteinExistence type="predicted"/>